<comment type="caution">
    <text evidence="1">The sequence shown here is derived from an EMBL/GenBank/DDBJ whole genome shotgun (WGS) entry which is preliminary data.</text>
</comment>
<dbReference type="Proteomes" id="UP000018890">
    <property type="component" value="Unassembled WGS sequence"/>
</dbReference>
<name>W4Q5H3_9BACI</name>
<evidence type="ECO:0008006" key="3">
    <source>
        <dbReference type="Google" id="ProtNLM"/>
    </source>
</evidence>
<dbReference type="InterPro" id="IPR021321">
    <property type="entry name" value="DUF2922"/>
</dbReference>
<sequence length="70" mass="7561">MKRLELIFENEMGGNITLTLDNPVYPANPIAVSAAMDTIVAQNAFISSGGEIVAKKAARIVDRTVEEIEL</sequence>
<evidence type="ECO:0000313" key="1">
    <source>
        <dbReference type="EMBL" id="GAE27205.1"/>
    </source>
</evidence>
<dbReference type="STRING" id="1236970.JCM9140_3332"/>
<evidence type="ECO:0000313" key="2">
    <source>
        <dbReference type="Proteomes" id="UP000018890"/>
    </source>
</evidence>
<accession>W4Q5H3</accession>
<keyword evidence="2" id="KW-1185">Reference proteome</keyword>
<organism evidence="1 2">
    <name type="scientific">Halalkalibacter wakoensis JCM 9140</name>
    <dbReference type="NCBI Taxonomy" id="1236970"/>
    <lineage>
        <taxon>Bacteria</taxon>
        <taxon>Bacillati</taxon>
        <taxon>Bacillota</taxon>
        <taxon>Bacilli</taxon>
        <taxon>Bacillales</taxon>
        <taxon>Bacillaceae</taxon>
        <taxon>Halalkalibacter</taxon>
    </lineage>
</organism>
<proteinExistence type="predicted"/>
<dbReference type="OrthoDB" id="2454247at2"/>
<dbReference type="Pfam" id="PF11148">
    <property type="entry name" value="DUF2922"/>
    <property type="match status" value="1"/>
</dbReference>
<gene>
    <name evidence="1" type="ORF">JCM9140_3332</name>
</gene>
<dbReference type="RefSeq" id="WP_034748047.1">
    <property type="nucleotide sequence ID" value="NZ_BAUT01000042.1"/>
</dbReference>
<protein>
    <recommendedName>
        <fullName evidence="3">DUF2922 domain-containing protein</fullName>
    </recommendedName>
</protein>
<dbReference type="AlphaFoldDB" id="W4Q5H3"/>
<reference evidence="1" key="1">
    <citation type="journal article" date="2014" name="Genome Announc.">
        <title>Draft Genome Sequences of Three Alkaliphilic Bacillus Strains, Bacillus wakoensis JCM 9140T, Bacillus akibai JCM 9157T, and Bacillus hemicellulosilyticus JCM 9152T.</title>
        <authorList>
            <person name="Yuki M."/>
            <person name="Oshima K."/>
            <person name="Suda W."/>
            <person name="Oshida Y."/>
            <person name="Kitamura K."/>
            <person name="Iida T."/>
            <person name="Hattori M."/>
            <person name="Ohkuma M."/>
        </authorList>
    </citation>
    <scope>NUCLEOTIDE SEQUENCE [LARGE SCALE GENOMIC DNA]</scope>
    <source>
        <strain evidence="1">JCM 9140</strain>
    </source>
</reference>
<dbReference type="EMBL" id="BAUT01000042">
    <property type="protein sequence ID" value="GAE27205.1"/>
    <property type="molecule type" value="Genomic_DNA"/>
</dbReference>